<evidence type="ECO:0000313" key="1">
    <source>
        <dbReference type="EMBL" id="QNF34343.1"/>
    </source>
</evidence>
<dbReference type="AlphaFoldDB" id="A0A7G7GB09"/>
<evidence type="ECO:0000313" key="2">
    <source>
        <dbReference type="Proteomes" id="UP000515237"/>
    </source>
</evidence>
<organism evidence="1 2">
    <name type="scientific">Adhaeribacter swui</name>
    <dbReference type="NCBI Taxonomy" id="2086471"/>
    <lineage>
        <taxon>Bacteria</taxon>
        <taxon>Pseudomonadati</taxon>
        <taxon>Bacteroidota</taxon>
        <taxon>Cytophagia</taxon>
        <taxon>Cytophagales</taxon>
        <taxon>Hymenobacteraceae</taxon>
        <taxon>Adhaeribacter</taxon>
    </lineage>
</organism>
<proteinExistence type="predicted"/>
<protein>
    <submittedName>
        <fullName evidence="1">Uncharacterized protein</fullName>
    </submittedName>
</protein>
<dbReference type="RefSeq" id="WP_185270824.1">
    <property type="nucleotide sequence ID" value="NZ_CP055156.1"/>
</dbReference>
<accession>A0A7G7GB09</accession>
<dbReference type="KEGG" id="aswu:HUW51_17035"/>
<keyword evidence="2" id="KW-1185">Reference proteome</keyword>
<dbReference type="EMBL" id="CP055156">
    <property type="protein sequence ID" value="QNF34343.1"/>
    <property type="molecule type" value="Genomic_DNA"/>
</dbReference>
<dbReference type="Proteomes" id="UP000515237">
    <property type="component" value="Chromosome"/>
</dbReference>
<sequence length="77" mass="8659">MKKYKIFGGGLIEASSFLSLVTQMQNESFTPTDSLTQFMEETSRRCKIQRSAVIRTSSVDDFAKDLITAGFIVEIED</sequence>
<name>A0A7G7GB09_9BACT</name>
<gene>
    <name evidence="1" type="ORF">HUW51_17035</name>
</gene>
<reference evidence="1 2" key="1">
    <citation type="journal article" date="2018" name="Int. J. Syst. Evol. Microbiol.">
        <title>Adhaeribacter swui sp. nov., isolated from wet mud.</title>
        <authorList>
            <person name="Kim D.U."/>
            <person name="Kim K.W."/>
            <person name="Kang M.S."/>
            <person name="Kim J.Y."/>
            <person name="Jang J.H."/>
            <person name="Kim M.K."/>
        </authorList>
    </citation>
    <scope>NUCLEOTIDE SEQUENCE [LARGE SCALE GENOMIC DNA]</scope>
    <source>
        <strain evidence="1 2">KCTC 52873</strain>
    </source>
</reference>